<evidence type="ECO:0000313" key="13">
    <source>
        <dbReference type="EMBL" id="AFG46006.1"/>
    </source>
</evidence>
<dbReference type="EMBL" id="FJ059463">
    <property type="protein sequence ID" value="AFG46005.1"/>
    <property type="molecule type" value="Genomic_DNA"/>
</dbReference>
<evidence type="ECO:0000313" key="3">
    <source>
        <dbReference type="EMBL" id="AFG45995.1"/>
    </source>
</evidence>
<evidence type="ECO:0000313" key="6">
    <source>
        <dbReference type="EMBL" id="AFG45998.1"/>
    </source>
</evidence>
<dbReference type="EMBL" id="FJ059460">
    <property type="protein sequence ID" value="AFG46006.1"/>
    <property type="molecule type" value="Genomic_DNA"/>
</dbReference>
<name>H9V8A3_PINTA</name>
<dbReference type="PANTHER" id="PTHR14969:SF13">
    <property type="entry name" value="AT30094P"/>
    <property type="match status" value="1"/>
</dbReference>
<dbReference type="SUPFAM" id="SSF48317">
    <property type="entry name" value="Acid phosphatase/Vanadium-dependent haloperoxidase"/>
    <property type="match status" value="1"/>
</dbReference>
<evidence type="ECO:0000313" key="10">
    <source>
        <dbReference type="EMBL" id="AFG46003.1"/>
    </source>
</evidence>
<dbReference type="Gene3D" id="1.20.144.10">
    <property type="entry name" value="Phosphatidic acid phosphatase type 2/haloperoxidase"/>
    <property type="match status" value="1"/>
</dbReference>
<dbReference type="EMBL" id="FJ059456">
    <property type="protein sequence ID" value="AFG45996.1"/>
    <property type="molecule type" value="Genomic_DNA"/>
</dbReference>
<protein>
    <recommendedName>
        <fullName evidence="2">Phosphatidic acid phosphatase type 2/haloperoxidase domain-containing protein</fullName>
    </recommendedName>
</protein>
<dbReference type="PANTHER" id="PTHR14969">
    <property type="entry name" value="SPHINGOSINE-1-PHOSPHATE PHOSPHOHYDROLASE"/>
    <property type="match status" value="1"/>
</dbReference>
<evidence type="ECO:0000313" key="15">
    <source>
        <dbReference type="EMBL" id="AFG46009.1"/>
    </source>
</evidence>
<evidence type="ECO:0000313" key="11">
    <source>
        <dbReference type="EMBL" id="AFG46004.1"/>
    </source>
</evidence>
<keyword evidence="1" id="KW-0812">Transmembrane</keyword>
<dbReference type="EMBL" id="FJ059453">
    <property type="protein sequence ID" value="AFG45999.1"/>
    <property type="molecule type" value="Genomic_DNA"/>
</dbReference>
<dbReference type="EMBL" id="FJ059465">
    <property type="protein sequence ID" value="AFG46003.1"/>
    <property type="molecule type" value="Genomic_DNA"/>
</dbReference>
<proteinExistence type="predicted"/>
<feature type="domain" description="Phosphatidic acid phosphatase type 2/haloperoxidase" evidence="2">
    <location>
        <begin position="9"/>
        <end position="113"/>
    </location>
</feature>
<feature type="transmembrane region" description="Helical" evidence="1">
    <location>
        <begin position="16"/>
        <end position="34"/>
    </location>
</feature>
<feature type="transmembrane region" description="Helical" evidence="1">
    <location>
        <begin position="64"/>
        <end position="84"/>
    </location>
</feature>
<sequence>MYLVLSVDHWSFPSGHASRACFIGSFFWLCLSVLQEIRVQLGFNPGVAQAVVVDPNLRLDDDGLIKAAIVIIMMWSIATSSSRILLGRHFVLDVLAGAILGVLEAFIVYNLFFVSERFSEESYLWIAGNACRHETYLPVFVGSLCKGLNITRI</sequence>
<evidence type="ECO:0000256" key="1">
    <source>
        <dbReference type="SAM" id="Phobius"/>
    </source>
</evidence>
<evidence type="ECO:0000313" key="8">
    <source>
        <dbReference type="EMBL" id="AFG46001.1"/>
    </source>
</evidence>
<dbReference type="InterPro" id="IPR036938">
    <property type="entry name" value="PAP2/HPO_sf"/>
</dbReference>
<dbReference type="EMBL" id="FJ059462">
    <property type="protein sequence ID" value="AFG46004.1"/>
    <property type="molecule type" value="Genomic_DNA"/>
</dbReference>
<evidence type="ECO:0000313" key="4">
    <source>
        <dbReference type="EMBL" id="AFG45996.1"/>
    </source>
</evidence>
<dbReference type="AlphaFoldDB" id="H9V8A3"/>
<keyword evidence="1" id="KW-1133">Transmembrane helix</keyword>
<evidence type="ECO:0000313" key="12">
    <source>
        <dbReference type="EMBL" id="AFG46005.1"/>
    </source>
</evidence>
<keyword evidence="1" id="KW-0472">Membrane</keyword>
<evidence type="ECO:0000313" key="5">
    <source>
        <dbReference type="EMBL" id="AFG45997.1"/>
    </source>
</evidence>
<evidence type="ECO:0000313" key="7">
    <source>
        <dbReference type="EMBL" id="AFG45999.1"/>
    </source>
</evidence>
<feature type="transmembrane region" description="Helical" evidence="1">
    <location>
        <begin position="90"/>
        <end position="112"/>
    </location>
</feature>
<evidence type="ECO:0000259" key="2">
    <source>
        <dbReference type="Pfam" id="PF01569"/>
    </source>
</evidence>
<dbReference type="EMBL" id="FJ059457">
    <property type="protein sequence ID" value="AFG45998.1"/>
    <property type="molecule type" value="Genomic_DNA"/>
</dbReference>
<dbReference type="EMBL" id="FJ059458">
    <property type="protein sequence ID" value="AFG46002.1"/>
    <property type="molecule type" value="Genomic_DNA"/>
</dbReference>
<evidence type="ECO:0000313" key="9">
    <source>
        <dbReference type="EMBL" id="AFG46002.1"/>
    </source>
</evidence>
<dbReference type="InterPro" id="IPR000326">
    <property type="entry name" value="PAP2/HPO"/>
</dbReference>
<feature type="non-terminal residue" evidence="4">
    <location>
        <position position="1"/>
    </location>
</feature>
<accession>H9V8A3</accession>
<evidence type="ECO:0000313" key="14">
    <source>
        <dbReference type="EMBL" id="AFG46007.1"/>
    </source>
</evidence>
<dbReference type="GO" id="GO:0042392">
    <property type="term" value="F:sphingosine-1-phosphate phosphatase activity"/>
    <property type="evidence" value="ECO:0007669"/>
    <property type="project" value="TreeGrafter"/>
</dbReference>
<dbReference type="EMBL" id="FJ059467">
    <property type="protein sequence ID" value="AFG45995.1"/>
    <property type="molecule type" value="Genomic_DNA"/>
</dbReference>
<reference evidence="4" key="1">
    <citation type="submission" date="2008-08" db="EMBL/GenBank/DDBJ databases">
        <title>Nucleotide Diversity and Divergence in the Loblolly Pine Gene Space.</title>
        <authorList>
            <person name="Neale D.B."/>
            <person name="Wegrzyn J.L."/>
            <person name="Lee J.M."/>
            <person name="Eckert A.J."/>
            <person name="Liechty J.D."/>
            <person name="Stevens K.A."/>
            <person name="Langley C.H."/>
        </authorList>
    </citation>
    <scope>NUCLEOTIDE SEQUENCE</scope>
    <source>
        <strain evidence="3">5570</strain>
        <strain evidence="6">5571</strain>
        <strain evidence="9">5572</strain>
        <strain evidence="13">5573</strain>
        <strain evidence="12">5575</strain>
        <strain evidence="11">5576</strain>
        <strain evidence="8">5577</strain>
        <strain evidence="15">5579</strain>
        <strain evidence="7">5580</strain>
        <strain evidence="10">5582</strain>
        <strain evidence="4">5583</strain>
        <strain evidence="14">5584</strain>
        <strain evidence="5">5585</strain>
        <tissue evidence="4">Megagametophyte</tissue>
    </source>
</reference>
<dbReference type="EMBL" id="FJ059455">
    <property type="protein sequence ID" value="AFG46009.1"/>
    <property type="molecule type" value="Genomic_DNA"/>
</dbReference>
<dbReference type="EMBL" id="FJ059451">
    <property type="protein sequence ID" value="AFG45997.1"/>
    <property type="molecule type" value="Genomic_DNA"/>
</dbReference>
<gene>
    <name evidence="4" type="ORF">0_16347_01</name>
</gene>
<dbReference type="EMBL" id="FJ059459">
    <property type="protein sequence ID" value="AFG46001.1"/>
    <property type="molecule type" value="Genomic_DNA"/>
</dbReference>
<organism evidence="4">
    <name type="scientific">Pinus taeda</name>
    <name type="common">Loblolly pine</name>
    <dbReference type="NCBI Taxonomy" id="3352"/>
    <lineage>
        <taxon>Eukaryota</taxon>
        <taxon>Viridiplantae</taxon>
        <taxon>Streptophyta</taxon>
        <taxon>Embryophyta</taxon>
        <taxon>Tracheophyta</taxon>
        <taxon>Spermatophyta</taxon>
        <taxon>Pinopsida</taxon>
        <taxon>Pinidae</taxon>
        <taxon>Conifers I</taxon>
        <taxon>Pinales</taxon>
        <taxon>Pinaceae</taxon>
        <taxon>Pinus</taxon>
        <taxon>Pinus subgen. Pinus</taxon>
    </lineage>
</organism>
<dbReference type="Pfam" id="PF01569">
    <property type="entry name" value="PAP2"/>
    <property type="match status" value="1"/>
</dbReference>
<dbReference type="EMBL" id="FJ059464">
    <property type="protein sequence ID" value="AFG46007.1"/>
    <property type="molecule type" value="Genomic_DNA"/>
</dbReference>